<dbReference type="CDD" id="cd02440">
    <property type="entry name" value="AdoMet_MTases"/>
    <property type="match status" value="1"/>
</dbReference>
<gene>
    <name evidence="3" type="ORF">FHE72_16890</name>
</gene>
<reference evidence="3 4" key="1">
    <citation type="submission" date="2019-06" db="EMBL/GenBank/DDBJ databases">
        <title>An operon consisting of a P-type ATPase gene and a transcriptional regular gene given the different cadmium resistance in Bacillus vietamensis 151-6 and Bacillus marisflavi 151-25.</title>
        <authorList>
            <person name="Yu X."/>
        </authorList>
    </citation>
    <scope>NUCLEOTIDE SEQUENCE [LARGE SCALE GENOMIC DNA]</scope>
    <source>
        <strain evidence="3 4">151-6</strain>
    </source>
</reference>
<name>A0A6I6URH8_9BACI</name>
<organism evidence="3 4">
    <name type="scientific">Rossellomorea vietnamensis</name>
    <dbReference type="NCBI Taxonomy" id="218284"/>
    <lineage>
        <taxon>Bacteria</taxon>
        <taxon>Bacillati</taxon>
        <taxon>Bacillota</taxon>
        <taxon>Bacilli</taxon>
        <taxon>Bacillales</taxon>
        <taxon>Bacillaceae</taxon>
        <taxon>Rossellomorea</taxon>
    </lineage>
</organism>
<evidence type="ECO:0000256" key="1">
    <source>
        <dbReference type="ARBA" id="ARBA00022679"/>
    </source>
</evidence>
<dbReference type="InterPro" id="IPR029063">
    <property type="entry name" value="SAM-dependent_MTases_sf"/>
</dbReference>
<evidence type="ECO:0000259" key="2">
    <source>
        <dbReference type="Pfam" id="PF08241"/>
    </source>
</evidence>
<dbReference type="Proteomes" id="UP000465062">
    <property type="component" value="Chromosome"/>
</dbReference>
<dbReference type="PANTHER" id="PTHR44068:SF1">
    <property type="entry name" value="HYPOTHETICAL LOC100005854"/>
    <property type="match status" value="1"/>
</dbReference>
<dbReference type="PANTHER" id="PTHR44068">
    <property type="entry name" value="ZGC:194242"/>
    <property type="match status" value="1"/>
</dbReference>
<accession>A0A6I6URH8</accession>
<sequence>MNVKAKFQHIMDTQYSRPAGVLGWFIGEKMIRQHKPETLWTIENLQLQENERILEIGCGAGFAMKQIASLNGSHKVTGLDVSETLLQSAAVRNKKAIRQKQMALVHGSVEEMPFPDEEFTAVFSIHSVYFWEDLSKSLKEIERVLSPGGTVLITLCDGKGSEDWTTIKKMIQGELLPIMEQLKLTDLRVLEGPVSRGFHTVAVCGVKSSSR</sequence>
<dbReference type="EMBL" id="CP047394">
    <property type="protein sequence ID" value="QHE62509.1"/>
    <property type="molecule type" value="Genomic_DNA"/>
</dbReference>
<dbReference type="AlphaFoldDB" id="A0A6I6URH8"/>
<feature type="domain" description="Methyltransferase type 11" evidence="2">
    <location>
        <begin position="54"/>
        <end position="153"/>
    </location>
</feature>
<dbReference type="Pfam" id="PF08241">
    <property type="entry name" value="Methyltransf_11"/>
    <property type="match status" value="1"/>
</dbReference>
<evidence type="ECO:0000313" key="3">
    <source>
        <dbReference type="EMBL" id="QHE62509.1"/>
    </source>
</evidence>
<dbReference type="Gene3D" id="3.40.50.150">
    <property type="entry name" value="Vaccinia Virus protein VP39"/>
    <property type="match status" value="1"/>
</dbReference>
<dbReference type="GO" id="GO:0016126">
    <property type="term" value="P:sterol biosynthetic process"/>
    <property type="evidence" value="ECO:0007669"/>
    <property type="project" value="TreeGrafter"/>
</dbReference>
<dbReference type="KEGG" id="bvq:FHE72_16890"/>
<dbReference type="GO" id="GO:0032259">
    <property type="term" value="P:methylation"/>
    <property type="evidence" value="ECO:0007669"/>
    <property type="project" value="UniProtKB-KW"/>
</dbReference>
<dbReference type="InterPro" id="IPR013216">
    <property type="entry name" value="Methyltransf_11"/>
</dbReference>
<dbReference type="SUPFAM" id="SSF53335">
    <property type="entry name" value="S-adenosyl-L-methionine-dependent methyltransferases"/>
    <property type="match status" value="1"/>
</dbReference>
<evidence type="ECO:0000313" key="4">
    <source>
        <dbReference type="Proteomes" id="UP000465062"/>
    </source>
</evidence>
<dbReference type="InterPro" id="IPR050447">
    <property type="entry name" value="Erg6_SMT_methyltransf"/>
</dbReference>
<proteinExistence type="predicted"/>
<dbReference type="GO" id="GO:0003838">
    <property type="term" value="F:sterol 24-C-methyltransferase activity"/>
    <property type="evidence" value="ECO:0007669"/>
    <property type="project" value="TreeGrafter"/>
</dbReference>
<keyword evidence="1 3" id="KW-0808">Transferase</keyword>
<dbReference type="RefSeq" id="WP_159362416.1">
    <property type="nucleotide sequence ID" value="NZ_CP047394.1"/>
</dbReference>
<protein>
    <submittedName>
        <fullName evidence="3">Methyltransferase domain-containing protein</fullName>
    </submittedName>
</protein>
<keyword evidence="3" id="KW-0489">Methyltransferase</keyword>